<proteinExistence type="predicted"/>
<keyword evidence="2" id="KW-1185">Reference proteome</keyword>
<accession>A0A8J7IIK1</accession>
<reference evidence="1" key="1">
    <citation type="submission" date="2020-12" db="EMBL/GenBank/DDBJ databases">
        <title>Snuella sp. nov., isolated from sediment in Incheon.</title>
        <authorList>
            <person name="Kim W."/>
        </authorList>
    </citation>
    <scope>NUCLEOTIDE SEQUENCE</scope>
    <source>
        <strain evidence="1">CAU 1569</strain>
    </source>
</reference>
<sequence length="130" mass="15213">MKTILIDAWNTLVSKNGINQELKTLLDSYPHQKIIVTNADRNELISFGIVNMPYPIFSLYHRPDKTNPKYFKVLFSEYNLTTEDVLYIEHNEDAIKSAKSIHIKCFWLKPKDPINKLKLFLDSNLYDHGI</sequence>
<protein>
    <submittedName>
        <fullName evidence="1">Uncharacterized protein</fullName>
    </submittedName>
</protein>
<dbReference type="SUPFAM" id="SSF56784">
    <property type="entry name" value="HAD-like"/>
    <property type="match status" value="1"/>
</dbReference>
<evidence type="ECO:0000313" key="2">
    <source>
        <dbReference type="Proteomes" id="UP000610931"/>
    </source>
</evidence>
<dbReference type="InterPro" id="IPR036412">
    <property type="entry name" value="HAD-like_sf"/>
</dbReference>
<dbReference type="EMBL" id="JAELVQ010000036">
    <property type="protein sequence ID" value="MBJ6369738.1"/>
    <property type="molecule type" value="Genomic_DNA"/>
</dbReference>
<name>A0A8J7IIK1_9FLAO</name>
<organism evidence="1 2">
    <name type="scientific">Snuella sedimenti</name>
    <dbReference type="NCBI Taxonomy" id="2798802"/>
    <lineage>
        <taxon>Bacteria</taxon>
        <taxon>Pseudomonadati</taxon>
        <taxon>Bacteroidota</taxon>
        <taxon>Flavobacteriia</taxon>
        <taxon>Flavobacteriales</taxon>
        <taxon>Flavobacteriaceae</taxon>
        <taxon>Snuella</taxon>
    </lineage>
</organism>
<dbReference type="Proteomes" id="UP000610931">
    <property type="component" value="Unassembled WGS sequence"/>
</dbReference>
<dbReference type="RefSeq" id="WP_199116864.1">
    <property type="nucleotide sequence ID" value="NZ_JAELVQ010000036.1"/>
</dbReference>
<evidence type="ECO:0000313" key="1">
    <source>
        <dbReference type="EMBL" id="MBJ6369738.1"/>
    </source>
</evidence>
<dbReference type="InterPro" id="IPR023214">
    <property type="entry name" value="HAD_sf"/>
</dbReference>
<dbReference type="AlphaFoldDB" id="A0A8J7IIK1"/>
<comment type="caution">
    <text evidence="1">The sequence shown here is derived from an EMBL/GenBank/DDBJ whole genome shotgun (WGS) entry which is preliminary data.</text>
</comment>
<gene>
    <name evidence="1" type="ORF">JF259_16760</name>
</gene>
<dbReference type="Gene3D" id="3.40.50.1000">
    <property type="entry name" value="HAD superfamily/HAD-like"/>
    <property type="match status" value="1"/>
</dbReference>